<dbReference type="OrthoDB" id="6028523at2"/>
<accession>A0A5C4RQZ9</accession>
<keyword evidence="2" id="KW-1185">Reference proteome</keyword>
<protein>
    <submittedName>
        <fullName evidence="1">Uncharacterized protein</fullName>
    </submittedName>
</protein>
<comment type="caution">
    <text evidence="1">The sequence shown here is derived from an EMBL/GenBank/DDBJ whole genome shotgun (WGS) entry which is preliminary data.</text>
</comment>
<gene>
    <name evidence="1" type="ORF">E1B00_13105</name>
</gene>
<dbReference type="RefSeq" id="WP_139449494.1">
    <property type="nucleotide sequence ID" value="NZ_SMDR01000003.1"/>
</dbReference>
<evidence type="ECO:0000313" key="2">
    <source>
        <dbReference type="Proteomes" id="UP000305760"/>
    </source>
</evidence>
<proteinExistence type="predicted"/>
<sequence>MTATVLVGPIDLAGMPDFADLLKGPGHENDVQLLPPSIYRPIAPYGSGRLNPAPMAAESGQEGFRSHGAELAPQPIALTQMPPGEFKLHLACDAGRSEMVVRPWRLMASGGLELRTNGVEGSPCAELRATAPSSGQSMAAAAGRSQGTELAAPLPPAVAVAGTAGGVVDVSMKEEPAGMSEQTPVETVLRSGAAEWPMRWLRWIERVGRDATVWVRDFRIGEREKDALVDGIRKFSGEVDRPLQRIVINGREHWPKPDRNNTKETQ</sequence>
<organism evidence="1 2">
    <name type="scientific">Arenimonas terrae</name>
    <dbReference type="NCBI Taxonomy" id="2546226"/>
    <lineage>
        <taxon>Bacteria</taxon>
        <taxon>Pseudomonadati</taxon>
        <taxon>Pseudomonadota</taxon>
        <taxon>Gammaproteobacteria</taxon>
        <taxon>Lysobacterales</taxon>
        <taxon>Lysobacteraceae</taxon>
        <taxon>Arenimonas</taxon>
    </lineage>
</organism>
<dbReference type="EMBL" id="SMDR01000003">
    <property type="protein sequence ID" value="TNJ33231.1"/>
    <property type="molecule type" value="Genomic_DNA"/>
</dbReference>
<dbReference type="Proteomes" id="UP000305760">
    <property type="component" value="Unassembled WGS sequence"/>
</dbReference>
<evidence type="ECO:0000313" key="1">
    <source>
        <dbReference type="EMBL" id="TNJ33231.1"/>
    </source>
</evidence>
<dbReference type="AlphaFoldDB" id="A0A5C4RQZ9"/>
<name>A0A5C4RQZ9_9GAMM</name>
<reference evidence="1 2" key="1">
    <citation type="submission" date="2019-03" db="EMBL/GenBank/DDBJ databases">
        <title>Arenimonas daejeonensis sp. nov., isolated from compost.</title>
        <authorList>
            <person name="Jeon C.O."/>
        </authorList>
    </citation>
    <scope>NUCLEOTIDE SEQUENCE [LARGE SCALE GENOMIC DNA]</scope>
    <source>
        <strain evidence="1 2">R29</strain>
    </source>
</reference>